<name>A0AA36BVZ6_OCTVU</name>
<evidence type="ECO:0000313" key="2">
    <source>
        <dbReference type="EMBL" id="CAI9741648.1"/>
    </source>
</evidence>
<dbReference type="Proteomes" id="UP001162480">
    <property type="component" value="Chromosome 27"/>
</dbReference>
<reference evidence="2" key="1">
    <citation type="submission" date="2023-08" db="EMBL/GenBank/DDBJ databases">
        <authorList>
            <person name="Alioto T."/>
            <person name="Alioto T."/>
            <person name="Gomez Garrido J."/>
        </authorList>
    </citation>
    <scope>NUCLEOTIDE SEQUENCE</scope>
</reference>
<protein>
    <submittedName>
        <fullName evidence="2">Uncharacterized protein</fullName>
    </submittedName>
</protein>
<dbReference type="PROSITE" id="PS51257">
    <property type="entry name" value="PROKAR_LIPOPROTEIN"/>
    <property type="match status" value="1"/>
</dbReference>
<gene>
    <name evidence="2" type="ORF">OCTVUL_1B030018</name>
</gene>
<keyword evidence="1" id="KW-0732">Signal</keyword>
<feature type="signal peptide" evidence="1">
    <location>
        <begin position="1"/>
        <end position="29"/>
    </location>
</feature>
<proteinExistence type="predicted"/>
<keyword evidence="3" id="KW-1185">Reference proteome</keyword>
<dbReference type="EMBL" id="OX597840">
    <property type="protein sequence ID" value="CAI9741648.1"/>
    <property type="molecule type" value="Genomic_DNA"/>
</dbReference>
<accession>A0AA36BVZ6</accession>
<sequence length="108" mass="12229">MVAAPKMAPKSSMSALLFIGCLLFLNVQAKEIGQLVSCSMKACVEDPGKYFEFNTSYYVMRTCADGMFYDPLRCGCSLYYPGFLQKVGYTHYINLLRKIRYIPVVHSD</sequence>
<evidence type="ECO:0000256" key="1">
    <source>
        <dbReference type="SAM" id="SignalP"/>
    </source>
</evidence>
<dbReference type="AlphaFoldDB" id="A0AA36BVZ6"/>
<feature type="chain" id="PRO_5041430957" evidence="1">
    <location>
        <begin position="30"/>
        <end position="108"/>
    </location>
</feature>
<evidence type="ECO:0000313" key="3">
    <source>
        <dbReference type="Proteomes" id="UP001162480"/>
    </source>
</evidence>
<organism evidence="2 3">
    <name type="scientific">Octopus vulgaris</name>
    <name type="common">Common octopus</name>
    <dbReference type="NCBI Taxonomy" id="6645"/>
    <lineage>
        <taxon>Eukaryota</taxon>
        <taxon>Metazoa</taxon>
        <taxon>Spiralia</taxon>
        <taxon>Lophotrochozoa</taxon>
        <taxon>Mollusca</taxon>
        <taxon>Cephalopoda</taxon>
        <taxon>Coleoidea</taxon>
        <taxon>Octopodiformes</taxon>
        <taxon>Octopoda</taxon>
        <taxon>Incirrata</taxon>
        <taxon>Octopodidae</taxon>
        <taxon>Octopus</taxon>
    </lineage>
</organism>